<evidence type="ECO:0000256" key="2">
    <source>
        <dbReference type="ARBA" id="ARBA00022540"/>
    </source>
</evidence>
<gene>
    <name evidence="7" type="ORF">DI09_35p260</name>
</gene>
<dbReference type="InterPro" id="IPR016189">
    <property type="entry name" value="Transl_init_fac_IF2/IF5_N"/>
</dbReference>
<dbReference type="Pfam" id="PF01873">
    <property type="entry name" value="eIF-5_eIF-2B"/>
    <property type="match status" value="1"/>
</dbReference>
<dbReference type="EMBL" id="JMKJ01000288">
    <property type="protein sequence ID" value="KGG51438.1"/>
    <property type="molecule type" value="Genomic_DNA"/>
</dbReference>
<keyword evidence="8" id="KW-1185">Reference proteome</keyword>
<evidence type="ECO:0000256" key="5">
    <source>
        <dbReference type="ARBA" id="ARBA00023134"/>
    </source>
</evidence>
<dbReference type="GO" id="GO:0005525">
    <property type="term" value="F:GTP binding"/>
    <property type="evidence" value="ECO:0007669"/>
    <property type="project" value="UniProtKB-KW"/>
</dbReference>
<dbReference type="InterPro" id="IPR016190">
    <property type="entry name" value="Transl_init_fac_IF2/IF5_Zn-bd"/>
</dbReference>
<evidence type="ECO:0000256" key="3">
    <source>
        <dbReference type="ARBA" id="ARBA00022741"/>
    </source>
</evidence>
<organism evidence="7 8">
    <name type="scientific">Mitosporidium daphniae</name>
    <dbReference type="NCBI Taxonomy" id="1485682"/>
    <lineage>
        <taxon>Eukaryota</taxon>
        <taxon>Fungi</taxon>
        <taxon>Fungi incertae sedis</taxon>
        <taxon>Microsporidia</taxon>
        <taxon>Mitosporidium</taxon>
    </lineage>
</organism>
<sequence>MSSLNIRKDVDDKFYRYKMPAVQSKIEGKGNGIKTVIPNMMDIARALNRPASWPTKFFGSELGAQVICDDKSNRYIVNGTHEASRLQEILYQFITKYVLCGNCSNPETDLILDDASMINSICKACGEKRLVDNRHKIAAFIQKAVPTLKAFKAGQHAAVSTGPSNAEKEDADSQLANSFESNLNLYQNGCTNENDEDELERVDPYELLGVFVSENPDATSEEILRKIDELEIKPHYSIAVLVQVALENISDDKAFMELFSNKIPIWKDIAGDKKSQKNILNSIERTLHAYSSQDSIPRKIPIYLQKLYNEDVVEEEVILEWAEKPSKTFVRDKEKSKALRAYAAPLIEWLKSAEEEESAQE</sequence>
<dbReference type="GO" id="GO:0003743">
    <property type="term" value="F:translation initiation factor activity"/>
    <property type="evidence" value="ECO:0007669"/>
    <property type="project" value="UniProtKB-KW"/>
</dbReference>
<dbReference type="Gene3D" id="2.20.25.350">
    <property type="match status" value="1"/>
</dbReference>
<evidence type="ECO:0000259" key="6">
    <source>
        <dbReference type="PROSITE" id="PS51363"/>
    </source>
</evidence>
<keyword evidence="3" id="KW-0547">Nucleotide-binding</keyword>
<dbReference type="GO" id="GO:0071074">
    <property type="term" value="F:eukaryotic initiation factor eIF2 binding"/>
    <property type="evidence" value="ECO:0007669"/>
    <property type="project" value="TreeGrafter"/>
</dbReference>
<evidence type="ECO:0000313" key="7">
    <source>
        <dbReference type="EMBL" id="KGG51438.1"/>
    </source>
</evidence>
<dbReference type="Gene3D" id="1.25.40.180">
    <property type="match status" value="1"/>
</dbReference>
<dbReference type="AlphaFoldDB" id="A0A098VQY2"/>
<reference evidence="7 8" key="1">
    <citation type="submission" date="2014-04" db="EMBL/GenBank/DDBJ databases">
        <title>A new species of microsporidia sheds light on the evolution of extreme parasitism.</title>
        <authorList>
            <person name="Haag K.L."/>
            <person name="James T.Y."/>
            <person name="Larsson R."/>
            <person name="Schaer T.M."/>
            <person name="Refardt D."/>
            <person name="Pombert J.-F."/>
            <person name="Ebert D."/>
        </authorList>
    </citation>
    <scope>NUCLEOTIDE SEQUENCE [LARGE SCALE GENOMIC DNA]</scope>
    <source>
        <strain evidence="7 8">UGP3</strain>
        <tissue evidence="7">Spores</tissue>
    </source>
</reference>
<dbReference type="FunFam" id="3.30.30.170:FF:000002">
    <property type="entry name" value="Eukaryotic translation initiation factor 5"/>
    <property type="match status" value="1"/>
</dbReference>
<dbReference type="SMART" id="SM00515">
    <property type="entry name" value="eIF5C"/>
    <property type="match status" value="1"/>
</dbReference>
<evidence type="ECO:0000313" key="8">
    <source>
        <dbReference type="Proteomes" id="UP000029725"/>
    </source>
</evidence>
<keyword evidence="4" id="KW-0648">Protein biosynthesis</keyword>
<dbReference type="RefSeq" id="XP_013237865.1">
    <property type="nucleotide sequence ID" value="XM_013382411.1"/>
</dbReference>
<dbReference type="SUPFAM" id="SSF100966">
    <property type="entry name" value="Translation initiation factor 2 beta, aIF2beta, N-terminal domain"/>
    <property type="match status" value="1"/>
</dbReference>
<dbReference type="SMART" id="SM00653">
    <property type="entry name" value="eIF2B_5"/>
    <property type="match status" value="1"/>
</dbReference>
<feature type="domain" description="W2" evidence="6">
    <location>
        <begin position="194"/>
        <end position="360"/>
    </location>
</feature>
<keyword evidence="2" id="KW-0396">Initiation factor</keyword>
<comment type="similarity">
    <text evidence="1">Belongs to the eIF-2-beta/eIF-5 family.</text>
</comment>
<dbReference type="HOGENOM" id="CLU_026663_1_0_1"/>
<dbReference type="Gene3D" id="3.30.30.170">
    <property type="match status" value="1"/>
</dbReference>
<dbReference type="PANTHER" id="PTHR23001">
    <property type="entry name" value="EUKARYOTIC TRANSLATION INITIATION FACTOR"/>
    <property type="match status" value="1"/>
</dbReference>
<evidence type="ECO:0000256" key="1">
    <source>
        <dbReference type="ARBA" id="ARBA00010397"/>
    </source>
</evidence>
<dbReference type="InterPro" id="IPR016024">
    <property type="entry name" value="ARM-type_fold"/>
</dbReference>
<dbReference type="GO" id="GO:0005092">
    <property type="term" value="F:GDP-dissociation inhibitor activity"/>
    <property type="evidence" value="ECO:0007669"/>
    <property type="project" value="TreeGrafter"/>
</dbReference>
<comment type="caution">
    <text evidence="7">The sequence shown here is derived from an EMBL/GenBank/DDBJ whole genome shotgun (WGS) entry which is preliminary data.</text>
</comment>
<accession>A0A098VQY2</accession>
<dbReference type="Pfam" id="PF02020">
    <property type="entry name" value="W2"/>
    <property type="match status" value="1"/>
</dbReference>
<evidence type="ECO:0000256" key="4">
    <source>
        <dbReference type="ARBA" id="ARBA00022917"/>
    </source>
</evidence>
<dbReference type="Proteomes" id="UP000029725">
    <property type="component" value="Unassembled WGS sequence"/>
</dbReference>
<keyword evidence="5" id="KW-0342">GTP-binding</keyword>
<dbReference type="InterPro" id="IPR002735">
    <property type="entry name" value="Transl_init_fac_IF2/IF5_dom"/>
</dbReference>
<dbReference type="GeneID" id="25259689"/>
<dbReference type="VEuPathDB" id="MicrosporidiaDB:DI09_35p260"/>
<dbReference type="SUPFAM" id="SSF48371">
    <property type="entry name" value="ARM repeat"/>
    <property type="match status" value="1"/>
</dbReference>
<dbReference type="InterPro" id="IPR045196">
    <property type="entry name" value="IF2/IF5"/>
</dbReference>
<dbReference type="CDD" id="cd11561">
    <property type="entry name" value="W2_eIF5"/>
    <property type="match status" value="1"/>
</dbReference>
<proteinExistence type="inferred from homology"/>
<name>A0A098VQY2_9MICR</name>
<dbReference type="GO" id="GO:0001732">
    <property type="term" value="P:formation of cytoplasmic translation initiation complex"/>
    <property type="evidence" value="ECO:0007669"/>
    <property type="project" value="TreeGrafter"/>
</dbReference>
<dbReference type="PANTHER" id="PTHR23001:SF7">
    <property type="entry name" value="EUKARYOTIC TRANSLATION INITIATION FACTOR 5"/>
    <property type="match status" value="1"/>
</dbReference>
<dbReference type="InterPro" id="IPR003307">
    <property type="entry name" value="W2_domain"/>
</dbReference>
<dbReference type="PROSITE" id="PS51363">
    <property type="entry name" value="W2"/>
    <property type="match status" value="1"/>
</dbReference>
<dbReference type="OrthoDB" id="10250831at2759"/>
<dbReference type="SUPFAM" id="SSF75689">
    <property type="entry name" value="Zinc-binding domain of translation initiation factor 2 beta"/>
    <property type="match status" value="1"/>
</dbReference>
<dbReference type="FunFam" id="2.20.25.350:FF:000001">
    <property type="entry name" value="Eukaryotic translation initiation factor 5"/>
    <property type="match status" value="1"/>
</dbReference>
<dbReference type="GO" id="GO:0005829">
    <property type="term" value="C:cytosol"/>
    <property type="evidence" value="ECO:0007669"/>
    <property type="project" value="TreeGrafter"/>
</dbReference>
<protein>
    <recommendedName>
        <fullName evidence="6">W2 domain-containing protein</fullName>
    </recommendedName>
</protein>